<dbReference type="PANTHER" id="PTHR33434:SF2">
    <property type="entry name" value="FATTY ACID-BINDING PROTEIN TM_1468"/>
    <property type="match status" value="1"/>
</dbReference>
<keyword evidence="3" id="KW-1185">Reference proteome</keyword>
<dbReference type="InterPro" id="IPR050270">
    <property type="entry name" value="DegV_domain_contain"/>
</dbReference>
<comment type="caution">
    <text evidence="2">The sequence shown here is derived from an EMBL/GenBank/DDBJ whole genome shotgun (WGS) entry which is preliminary data.</text>
</comment>
<accession>A0A4R3TD51</accession>
<dbReference type="SUPFAM" id="SSF82549">
    <property type="entry name" value="DAK1/DegV-like"/>
    <property type="match status" value="1"/>
</dbReference>
<evidence type="ECO:0000313" key="3">
    <source>
        <dbReference type="Proteomes" id="UP000295773"/>
    </source>
</evidence>
<dbReference type="Pfam" id="PF02645">
    <property type="entry name" value="DegV"/>
    <property type="match status" value="1"/>
</dbReference>
<gene>
    <name evidence="2" type="ORF">EDD61_1112</name>
</gene>
<dbReference type="InterPro" id="IPR043168">
    <property type="entry name" value="DegV_C"/>
</dbReference>
<name>A0A4R3TD51_9FIRM</name>
<organism evidence="2 3">
    <name type="scientific">Longicatena caecimuris</name>
    <dbReference type="NCBI Taxonomy" id="1796635"/>
    <lineage>
        <taxon>Bacteria</taxon>
        <taxon>Bacillati</taxon>
        <taxon>Bacillota</taxon>
        <taxon>Erysipelotrichia</taxon>
        <taxon>Erysipelotrichales</taxon>
        <taxon>Erysipelotrichaceae</taxon>
        <taxon>Longicatena</taxon>
    </lineage>
</organism>
<sequence length="279" mass="31310">MKKIALMCDSSADITKEQAKELDIHVIRMPISMNGKEFIEEETIFDKDIIQALKNGDQVKTAQPIIGDLTRMWDDLLQTYDEVFYLPLSKALSGTCHVAIGLADAYEGRVIVVDSEYVCYPVVKMLQTARKMFEKGYTSLQVKEKLEKEGSLFAVLIPENLTTLKNGGRISPAAAALAGLLKIQPLLKVEHGAIDLVDKVRTLKKAYKEGIAYVTKDIDPAEYDWMIIDADNREVSNELKLQLEEVIHQPVEQHVFKAVIMSHAGPGTIGFGRIKKIWY</sequence>
<protein>
    <submittedName>
        <fullName evidence="2">DegV family protein with EDD domain</fullName>
    </submittedName>
</protein>
<dbReference type="NCBIfam" id="TIGR00762">
    <property type="entry name" value="DegV"/>
    <property type="match status" value="1"/>
</dbReference>
<dbReference type="EMBL" id="SMBP01000011">
    <property type="protein sequence ID" value="TCU59076.1"/>
    <property type="molecule type" value="Genomic_DNA"/>
</dbReference>
<dbReference type="InterPro" id="IPR003797">
    <property type="entry name" value="DegV"/>
</dbReference>
<evidence type="ECO:0000313" key="2">
    <source>
        <dbReference type="EMBL" id="TCU59076.1"/>
    </source>
</evidence>
<dbReference type="RefSeq" id="WP_132224875.1">
    <property type="nucleotide sequence ID" value="NZ_JANKBG010000011.1"/>
</dbReference>
<reference evidence="2 3" key="1">
    <citation type="submission" date="2019-03" db="EMBL/GenBank/DDBJ databases">
        <title>Genomic Encyclopedia of Type Strains, Phase IV (KMG-IV): sequencing the most valuable type-strain genomes for metagenomic binning, comparative biology and taxonomic classification.</title>
        <authorList>
            <person name="Goeker M."/>
        </authorList>
    </citation>
    <scope>NUCLEOTIDE SEQUENCE [LARGE SCALE GENOMIC DNA]</scope>
    <source>
        <strain evidence="2 3">DSM 29481</strain>
    </source>
</reference>
<dbReference type="Gene3D" id="3.30.1180.10">
    <property type="match status" value="1"/>
</dbReference>
<dbReference type="AlphaFoldDB" id="A0A4R3TD51"/>
<dbReference type="Gene3D" id="3.40.50.10170">
    <property type="match status" value="1"/>
</dbReference>
<dbReference type="Proteomes" id="UP000295773">
    <property type="component" value="Unassembled WGS sequence"/>
</dbReference>
<dbReference type="PANTHER" id="PTHR33434">
    <property type="entry name" value="DEGV DOMAIN-CONTAINING PROTEIN DR_1986-RELATED"/>
    <property type="match status" value="1"/>
</dbReference>
<dbReference type="PROSITE" id="PS51482">
    <property type="entry name" value="DEGV"/>
    <property type="match status" value="1"/>
</dbReference>
<evidence type="ECO:0000256" key="1">
    <source>
        <dbReference type="ARBA" id="ARBA00023121"/>
    </source>
</evidence>
<proteinExistence type="predicted"/>
<keyword evidence="1" id="KW-0446">Lipid-binding</keyword>
<dbReference type="GO" id="GO:0008289">
    <property type="term" value="F:lipid binding"/>
    <property type="evidence" value="ECO:0007669"/>
    <property type="project" value="UniProtKB-KW"/>
</dbReference>